<organism evidence="3 4">
    <name type="scientific">Desulfoluna spongiiphila</name>
    <dbReference type="NCBI Taxonomy" id="419481"/>
    <lineage>
        <taxon>Bacteria</taxon>
        <taxon>Pseudomonadati</taxon>
        <taxon>Thermodesulfobacteriota</taxon>
        <taxon>Desulfobacteria</taxon>
        <taxon>Desulfobacterales</taxon>
        <taxon>Desulfolunaceae</taxon>
        <taxon>Desulfoluna</taxon>
    </lineage>
</organism>
<keyword evidence="4" id="KW-1185">Reference proteome</keyword>
<keyword evidence="1" id="KW-0560">Oxidoreductase</keyword>
<accession>A0A1G5J9Z4</accession>
<feature type="domain" description="Alcohol dehydrogenase iron-type/glycerol dehydrogenase GldA" evidence="2">
    <location>
        <begin position="11"/>
        <end position="173"/>
    </location>
</feature>
<evidence type="ECO:0000259" key="2">
    <source>
        <dbReference type="Pfam" id="PF00465"/>
    </source>
</evidence>
<evidence type="ECO:0000313" key="3">
    <source>
        <dbReference type="EMBL" id="SCY84750.1"/>
    </source>
</evidence>
<dbReference type="SUPFAM" id="SSF56796">
    <property type="entry name" value="Dehydroquinate synthase-like"/>
    <property type="match status" value="1"/>
</dbReference>
<dbReference type="Gene3D" id="1.20.1090.10">
    <property type="entry name" value="Dehydroquinate synthase-like - alpha domain"/>
    <property type="match status" value="1"/>
</dbReference>
<gene>
    <name evidence="3" type="ORF">SAMN05216233_12646</name>
</gene>
<dbReference type="GO" id="GO:0004022">
    <property type="term" value="F:alcohol dehydrogenase (NAD+) activity"/>
    <property type="evidence" value="ECO:0007669"/>
    <property type="project" value="TreeGrafter"/>
</dbReference>
<name>A0A1G5J9Z4_9BACT</name>
<reference evidence="3 4" key="1">
    <citation type="submission" date="2016-10" db="EMBL/GenBank/DDBJ databases">
        <authorList>
            <person name="de Groot N.N."/>
        </authorList>
    </citation>
    <scope>NUCLEOTIDE SEQUENCE [LARGE SCALE GENOMIC DNA]</scope>
    <source>
        <strain evidence="3 4">AA1</strain>
    </source>
</reference>
<dbReference type="AlphaFoldDB" id="A0A1G5J9Z4"/>
<protein>
    <submittedName>
        <fullName evidence="3">Alcohol dehydrogenase, class IV</fullName>
    </submittedName>
</protein>
<dbReference type="EMBL" id="FMUX01000026">
    <property type="protein sequence ID" value="SCY84750.1"/>
    <property type="molecule type" value="Genomic_DNA"/>
</dbReference>
<dbReference type="Pfam" id="PF00465">
    <property type="entry name" value="Fe-ADH"/>
    <property type="match status" value="1"/>
</dbReference>
<dbReference type="GO" id="GO:0046872">
    <property type="term" value="F:metal ion binding"/>
    <property type="evidence" value="ECO:0007669"/>
    <property type="project" value="InterPro"/>
</dbReference>
<dbReference type="PANTHER" id="PTHR11496:SF83">
    <property type="entry name" value="HYDROXYACID-OXOACID TRANSHYDROGENASE, MITOCHONDRIAL"/>
    <property type="match status" value="1"/>
</dbReference>
<sequence>MDTGVTQFLFPSKIGAGARALEHLPFDLGGFGAQRPMVVCSGELDSEGGLKPLEAAFKGSGLTFGVYAMDDIPSLETVREVWTHYDEGGFDAVIAVGGGAVVDVAKGLAVAAAGGPEALRSLLADGGTAGATAPLAWVPTLALTGREAAPEAALESRLIQGTCLCPNLIAVDPRMLANQGHTGLAEAGLGALAAALSLYDSGAVNPLARPYARLTAQRIIAGLTPLVFKPREPGGRLSRWFGSEGKREEEVAFVTAMAVSGGLLPEARKSTTFVLADVLAPVATVSREVLAAVLLPTVLEYAHRVRGEELSDLLAALGDLDLLCATPVQQRTEAALAMVRETINRLWLFSEGGLPRTLSEAGLERETLLGLCEQASAMVEGWQSHEVETLLLSAYNGTRLDPRNQSTRAIQEVS</sequence>
<dbReference type="InterPro" id="IPR039697">
    <property type="entry name" value="Alcohol_dehydrogenase_Fe"/>
</dbReference>
<evidence type="ECO:0000256" key="1">
    <source>
        <dbReference type="ARBA" id="ARBA00023002"/>
    </source>
</evidence>
<dbReference type="Proteomes" id="UP000198870">
    <property type="component" value="Unassembled WGS sequence"/>
</dbReference>
<dbReference type="PANTHER" id="PTHR11496">
    <property type="entry name" value="ALCOHOL DEHYDROGENASE"/>
    <property type="match status" value="1"/>
</dbReference>
<dbReference type="InterPro" id="IPR001670">
    <property type="entry name" value="ADH_Fe/GldA"/>
</dbReference>
<proteinExistence type="predicted"/>
<dbReference type="STRING" id="419481.SAMN05216233_12646"/>
<evidence type="ECO:0000313" key="4">
    <source>
        <dbReference type="Proteomes" id="UP000198870"/>
    </source>
</evidence>
<dbReference type="Gene3D" id="3.40.50.1970">
    <property type="match status" value="1"/>
</dbReference>